<keyword evidence="11" id="KW-1185">Reference proteome</keyword>
<dbReference type="PROSITE" id="PS50928">
    <property type="entry name" value="ABC_TM1"/>
    <property type="match status" value="1"/>
</dbReference>
<name>A0A5B8IHU7_9MICC</name>
<keyword evidence="6 7" id="KW-0472">Membrane</keyword>
<evidence type="ECO:0000313" key="10">
    <source>
        <dbReference type="EMBL" id="UUX57942.1"/>
    </source>
</evidence>
<gene>
    <name evidence="9" type="ORF">FQA45_05705</name>
    <name evidence="10" type="ORF">NUH22_11525</name>
</gene>
<evidence type="ECO:0000256" key="1">
    <source>
        <dbReference type="ARBA" id="ARBA00004651"/>
    </source>
</evidence>
<feature type="transmembrane region" description="Helical" evidence="7">
    <location>
        <begin position="215"/>
        <end position="236"/>
    </location>
</feature>
<dbReference type="Proteomes" id="UP000320717">
    <property type="component" value="Chromosome"/>
</dbReference>
<accession>A0A5B8IHU7</accession>
<dbReference type="InterPro" id="IPR025966">
    <property type="entry name" value="OppC_N"/>
</dbReference>
<dbReference type="PANTHER" id="PTHR43386:SF1">
    <property type="entry name" value="D,D-DIPEPTIDE TRANSPORT SYSTEM PERMEASE PROTEIN DDPC-RELATED"/>
    <property type="match status" value="1"/>
</dbReference>
<evidence type="ECO:0000313" key="12">
    <source>
        <dbReference type="Proteomes" id="UP001060018"/>
    </source>
</evidence>
<dbReference type="InterPro" id="IPR050366">
    <property type="entry name" value="BP-dependent_transpt_permease"/>
</dbReference>
<keyword evidence="2 7" id="KW-0813">Transport</keyword>
<keyword evidence="5 7" id="KW-1133">Transmembrane helix</keyword>
<evidence type="ECO:0000256" key="4">
    <source>
        <dbReference type="ARBA" id="ARBA00022692"/>
    </source>
</evidence>
<evidence type="ECO:0000313" key="9">
    <source>
        <dbReference type="EMBL" id="QDY65842.1"/>
    </source>
</evidence>
<dbReference type="PANTHER" id="PTHR43386">
    <property type="entry name" value="OLIGOPEPTIDE TRANSPORT SYSTEM PERMEASE PROTEIN APPC"/>
    <property type="match status" value="1"/>
</dbReference>
<feature type="transmembrane region" description="Helical" evidence="7">
    <location>
        <begin position="271"/>
        <end position="295"/>
    </location>
</feature>
<dbReference type="Proteomes" id="UP001060018">
    <property type="component" value="Chromosome"/>
</dbReference>
<keyword evidence="3" id="KW-1003">Cell membrane</keyword>
<evidence type="ECO:0000313" key="11">
    <source>
        <dbReference type="Proteomes" id="UP000320717"/>
    </source>
</evidence>
<organism evidence="10 12">
    <name type="scientific">Glutamicibacter halophytocola</name>
    <dbReference type="NCBI Taxonomy" id="1933880"/>
    <lineage>
        <taxon>Bacteria</taxon>
        <taxon>Bacillati</taxon>
        <taxon>Actinomycetota</taxon>
        <taxon>Actinomycetes</taxon>
        <taxon>Micrococcales</taxon>
        <taxon>Micrococcaceae</taxon>
        <taxon>Glutamicibacter</taxon>
    </lineage>
</organism>
<sequence length="324" mass="34135">MSQNVTNPQTLVAEQAAEESTSARARISAARLVRTLLRNGKAVAGLSILLAFIILALLAPVIFPGDPSRITNAGASMPSMEHWLGTTSKGQDVLGLTLWGARSSLFVGFSAGIFSTVIGVLVGLSGAYFGRGLDEVLSLVTNVFLLVPGLPLLVILAAFMPPGIGTVIVVLVITGWAGSARVMRSQAMSIRGKDYVAAALVSGERPLRIMVREMLPNMASVVMTTLLGCIIGSIGAQAGLEFLGLGDVNTISWGTNLFWATSDGSLMLGQWWIFVPSGLAIALVAFALALCNYAVDEITNPRLRRPKHATKSTAATTVARKEEK</sequence>
<evidence type="ECO:0000256" key="7">
    <source>
        <dbReference type="RuleBase" id="RU363032"/>
    </source>
</evidence>
<dbReference type="AlphaFoldDB" id="A0A5B8IHU7"/>
<dbReference type="OrthoDB" id="6637947at2"/>
<feature type="transmembrane region" description="Helical" evidence="7">
    <location>
        <begin position="164"/>
        <end position="183"/>
    </location>
</feature>
<dbReference type="SUPFAM" id="SSF161098">
    <property type="entry name" value="MetI-like"/>
    <property type="match status" value="1"/>
</dbReference>
<feature type="transmembrane region" description="Helical" evidence="7">
    <location>
        <begin position="42"/>
        <end position="63"/>
    </location>
</feature>
<proteinExistence type="inferred from homology"/>
<feature type="domain" description="ABC transmembrane type-1" evidence="8">
    <location>
        <begin position="101"/>
        <end position="292"/>
    </location>
</feature>
<evidence type="ECO:0000259" key="8">
    <source>
        <dbReference type="PROSITE" id="PS50928"/>
    </source>
</evidence>
<dbReference type="GO" id="GO:0005886">
    <property type="term" value="C:plasma membrane"/>
    <property type="evidence" value="ECO:0007669"/>
    <property type="project" value="UniProtKB-SubCell"/>
</dbReference>
<dbReference type="EMBL" id="CP102487">
    <property type="protein sequence ID" value="UUX57942.1"/>
    <property type="molecule type" value="Genomic_DNA"/>
</dbReference>
<dbReference type="Pfam" id="PF00528">
    <property type="entry name" value="BPD_transp_1"/>
    <property type="match status" value="1"/>
</dbReference>
<dbReference type="EMBL" id="CP042260">
    <property type="protein sequence ID" value="QDY65842.1"/>
    <property type="molecule type" value="Genomic_DNA"/>
</dbReference>
<dbReference type="GO" id="GO:0071916">
    <property type="term" value="F:dipeptide transmembrane transporter activity"/>
    <property type="evidence" value="ECO:0007669"/>
    <property type="project" value="TreeGrafter"/>
</dbReference>
<dbReference type="Pfam" id="PF12911">
    <property type="entry name" value="OppC_N"/>
    <property type="match status" value="1"/>
</dbReference>
<feature type="transmembrane region" description="Helical" evidence="7">
    <location>
        <begin position="105"/>
        <end position="129"/>
    </location>
</feature>
<dbReference type="RefSeq" id="WP_146275673.1">
    <property type="nucleotide sequence ID" value="NZ_CP042260.1"/>
</dbReference>
<reference evidence="10" key="2">
    <citation type="journal article" date="2022" name="Pest Manag. Sci.">
        <title>Glutamicibacter halophytocola-mediated host fitness of potato tuber moth on Solanaceae crops.</title>
        <authorList>
            <person name="Wang W."/>
            <person name="Xiao G."/>
            <person name="Du G."/>
            <person name="Chang L."/>
            <person name="Yang Y."/>
            <person name="Ye J."/>
            <person name="Chen B."/>
        </authorList>
    </citation>
    <scope>NUCLEOTIDE SEQUENCE</scope>
    <source>
        <strain evidence="10">S2</strain>
    </source>
</reference>
<dbReference type="CDD" id="cd06261">
    <property type="entry name" value="TM_PBP2"/>
    <property type="match status" value="1"/>
</dbReference>
<evidence type="ECO:0000256" key="2">
    <source>
        <dbReference type="ARBA" id="ARBA00022448"/>
    </source>
</evidence>
<comment type="similarity">
    <text evidence="7">Belongs to the binding-protein-dependent transport system permease family.</text>
</comment>
<feature type="transmembrane region" description="Helical" evidence="7">
    <location>
        <begin position="136"/>
        <end position="158"/>
    </location>
</feature>
<protein>
    <submittedName>
        <fullName evidence="10">ABC transporter permease</fullName>
    </submittedName>
</protein>
<evidence type="ECO:0000256" key="3">
    <source>
        <dbReference type="ARBA" id="ARBA00022475"/>
    </source>
</evidence>
<dbReference type="InterPro" id="IPR000515">
    <property type="entry name" value="MetI-like"/>
</dbReference>
<dbReference type="Gene3D" id="1.10.3720.10">
    <property type="entry name" value="MetI-like"/>
    <property type="match status" value="1"/>
</dbReference>
<comment type="subcellular location">
    <subcellularLocation>
        <location evidence="1 7">Cell membrane</location>
        <topology evidence="1 7">Multi-pass membrane protein</topology>
    </subcellularLocation>
</comment>
<evidence type="ECO:0000256" key="6">
    <source>
        <dbReference type="ARBA" id="ARBA00023136"/>
    </source>
</evidence>
<evidence type="ECO:0000256" key="5">
    <source>
        <dbReference type="ARBA" id="ARBA00022989"/>
    </source>
</evidence>
<keyword evidence="4 7" id="KW-0812">Transmembrane</keyword>
<dbReference type="InterPro" id="IPR035906">
    <property type="entry name" value="MetI-like_sf"/>
</dbReference>
<reference evidence="9 11" key="1">
    <citation type="submission" date="2019-07" db="EMBL/GenBank/DDBJ databases">
        <title>Complete Genome Sequence of drought tolerant Plant Growth-Promoting Rhizobacterium Glutamicibacter halophytocola DR408.</title>
        <authorList>
            <person name="Nishu S.D."/>
            <person name="Lee T.K."/>
        </authorList>
    </citation>
    <scope>NUCLEOTIDE SEQUENCE [LARGE SCALE GENOMIC DNA]</scope>
    <source>
        <strain evidence="9 11">DR408</strain>
    </source>
</reference>